<comment type="caution">
    <text evidence="1">The sequence shown here is derived from an EMBL/GenBank/DDBJ whole genome shotgun (WGS) entry which is preliminary data.</text>
</comment>
<dbReference type="Proteomes" id="UP001198461">
    <property type="component" value="Unassembled WGS sequence"/>
</dbReference>
<evidence type="ECO:0000313" key="3">
    <source>
        <dbReference type="Proteomes" id="UP000474077"/>
    </source>
</evidence>
<name>A0A1Y4VIS3_9BACE</name>
<sequence length="166" mass="18915">MAYKKNPKKKDALNIKRAVESLRFQIDWGLKLLGAKKGDLFHQLAKVEVDLISELNLTQDILAIKSLVDGVKQNLQIEPTPESGDFTHSIVALALGIASISHLNNISLPESWRDQIEKKLLTIYYPEKLRNKIVDWAKANGYSTSNYLGRPIVKFNQLYLIIERTR</sequence>
<reference evidence="2" key="2">
    <citation type="submission" date="2023-08" db="EMBL/GenBank/DDBJ databases">
        <title>Mucin Metabolism Genes Underlie the Key Renovations of Bacteroides xylanisolvens Genomes in Captive Great Apes.</title>
        <authorList>
            <person name="Nishida A.H."/>
        </authorList>
    </citation>
    <scope>NUCLEOTIDE SEQUENCE</scope>
    <source>
        <strain evidence="2">P13.H9</strain>
    </source>
</reference>
<dbReference type="EMBL" id="WDER01000007">
    <property type="protein sequence ID" value="KAB6085802.1"/>
    <property type="molecule type" value="Genomic_DNA"/>
</dbReference>
<evidence type="ECO:0000313" key="1">
    <source>
        <dbReference type="EMBL" id="KAB6085802.1"/>
    </source>
</evidence>
<evidence type="ECO:0000313" key="2">
    <source>
        <dbReference type="EMBL" id="MCA4705274.1"/>
    </source>
</evidence>
<dbReference type="RefSeq" id="WP_008023417.1">
    <property type="nucleotide sequence ID" value="NZ_AP031409.1"/>
</dbReference>
<dbReference type="AlphaFoldDB" id="A0A1Y4VIS3"/>
<reference evidence="1 3" key="1">
    <citation type="journal article" date="2019" name="Nat. Med.">
        <title>A library of human gut bacterial isolates paired with longitudinal multiomics data enables mechanistic microbiome research.</title>
        <authorList>
            <person name="Poyet M."/>
            <person name="Groussin M."/>
            <person name="Gibbons S.M."/>
            <person name="Avila-Pacheco J."/>
            <person name="Jiang X."/>
            <person name="Kearney S.M."/>
            <person name="Perrotta A.R."/>
            <person name="Berdy B."/>
            <person name="Zhao S."/>
            <person name="Lieberman T.D."/>
            <person name="Swanson P.K."/>
            <person name="Smith M."/>
            <person name="Roesemann S."/>
            <person name="Alexander J.E."/>
            <person name="Rich S.A."/>
            <person name="Livny J."/>
            <person name="Vlamakis H."/>
            <person name="Clish C."/>
            <person name="Bullock K."/>
            <person name="Deik A."/>
            <person name="Scott J."/>
            <person name="Pierce K.A."/>
            <person name="Xavier R.J."/>
            <person name="Alm E.J."/>
        </authorList>
    </citation>
    <scope>NUCLEOTIDE SEQUENCE [LARGE SCALE GENOMIC DNA]</scope>
    <source>
        <strain evidence="1 3">BIOML-A73</strain>
    </source>
</reference>
<dbReference type="EMBL" id="JAIWYE010000029">
    <property type="protein sequence ID" value="MCA4705274.1"/>
    <property type="molecule type" value="Genomic_DNA"/>
</dbReference>
<protein>
    <submittedName>
        <fullName evidence="1">Uncharacterized protein</fullName>
    </submittedName>
</protein>
<dbReference type="Proteomes" id="UP000474077">
    <property type="component" value="Unassembled WGS sequence"/>
</dbReference>
<accession>A0A1Y4VIS3</accession>
<organism evidence="1 3">
    <name type="scientific">Bacteroides xylanisolvens</name>
    <dbReference type="NCBI Taxonomy" id="371601"/>
    <lineage>
        <taxon>Bacteria</taxon>
        <taxon>Pseudomonadati</taxon>
        <taxon>Bacteroidota</taxon>
        <taxon>Bacteroidia</taxon>
        <taxon>Bacteroidales</taxon>
        <taxon>Bacteroidaceae</taxon>
        <taxon>Bacteroides</taxon>
    </lineage>
</organism>
<gene>
    <name evidence="1" type="ORF">GA560_04445</name>
    <name evidence="2" type="ORF">LD004_16850</name>
</gene>
<proteinExistence type="predicted"/>